<name>A0A9P0MYQ1_SPOLI</name>
<evidence type="ECO:0000256" key="1">
    <source>
        <dbReference type="SAM" id="SignalP"/>
    </source>
</evidence>
<reference evidence="2" key="1">
    <citation type="submission" date="2022-02" db="EMBL/GenBank/DDBJ databases">
        <authorList>
            <person name="King R."/>
        </authorList>
    </citation>
    <scope>NUCLEOTIDE SEQUENCE</scope>
</reference>
<proteinExistence type="predicted"/>
<dbReference type="AlphaFoldDB" id="A0A9P0MYQ1"/>
<protein>
    <recommendedName>
        <fullName evidence="4">Secreted protein</fullName>
    </recommendedName>
</protein>
<feature type="chain" id="PRO_5040155654" description="Secreted protein" evidence="1">
    <location>
        <begin position="23"/>
        <end position="119"/>
    </location>
</feature>
<dbReference type="EMBL" id="LR824532">
    <property type="protein sequence ID" value="CAH1634954.1"/>
    <property type="molecule type" value="Genomic_DNA"/>
</dbReference>
<evidence type="ECO:0008006" key="4">
    <source>
        <dbReference type="Google" id="ProtNLM"/>
    </source>
</evidence>
<evidence type="ECO:0000313" key="2">
    <source>
        <dbReference type="EMBL" id="CAH1634954.1"/>
    </source>
</evidence>
<gene>
    <name evidence="2" type="ORF">SPLIT_LOCUS316</name>
</gene>
<accession>A0A9P0MYQ1</accession>
<dbReference type="Proteomes" id="UP001153321">
    <property type="component" value="Chromosome 1"/>
</dbReference>
<keyword evidence="1" id="KW-0732">Signal</keyword>
<feature type="signal peptide" evidence="1">
    <location>
        <begin position="1"/>
        <end position="22"/>
    </location>
</feature>
<sequence length="119" mass="13226">MVMSWFPGGMWFIVLSMELVWTKYEGGDLRRAFDCYVYATVVRWHCTVSVSVVAQLESINLTVVVKSGIIINLRHVPGSPAVASRHRGAEVVTCGVDSTATLLHILTTNFFVLTTCFDE</sequence>
<organism evidence="2 3">
    <name type="scientific">Spodoptera littoralis</name>
    <name type="common">Egyptian cotton leafworm</name>
    <dbReference type="NCBI Taxonomy" id="7109"/>
    <lineage>
        <taxon>Eukaryota</taxon>
        <taxon>Metazoa</taxon>
        <taxon>Ecdysozoa</taxon>
        <taxon>Arthropoda</taxon>
        <taxon>Hexapoda</taxon>
        <taxon>Insecta</taxon>
        <taxon>Pterygota</taxon>
        <taxon>Neoptera</taxon>
        <taxon>Endopterygota</taxon>
        <taxon>Lepidoptera</taxon>
        <taxon>Glossata</taxon>
        <taxon>Ditrysia</taxon>
        <taxon>Noctuoidea</taxon>
        <taxon>Noctuidae</taxon>
        <taxon>Amphipyrinae</taxon>
        <taxon>Spodoptera</taxon>
    </lineage>
</organism>
<evidence type="ECO:0000313" key="3">
    <source>
        <dbReference type="Proteomes" id="UP001153321"/>
    </source>
</evidence>
<keyword evidence="3" id="KW-1185">Reference proteome</keyword>